<dbReference type="AlphaFoldDB" id="A0A848F5I1"/>
<dbReference type="InterPro" id="IPR010710">
    <property type="entry name" value="DUF1289"/>
</dbReference>
<gene>
    <name evidence="2" type="ORF">HHL10_10025</name>
</gene>
<protein>
    <submittedName>
        <fullName evidence="2">DUF1289 domain-containing protein</fullName>
    </submittedName>
</protein>
<accession>A0A848F5I1</accession>
<reference evidence="2 3" key="1">
    <citation type="submission" date="2020-04" db="EMBL/GenBank/DDBJ databases">
        <title>Azohydromonas sp. isolated from soil.</title>
        <authorList>
            <person name="Dahal R.H."/>
        </authorList>
    </citation>
    <scope>NUCLEOTIDE SEQUENCE [LARGE SCALE GENOMIC DNA]</scope>
    <source>
        <strain evidence="2 3">G-1-1-14</strain>
    </source>
</reference>
<keyword evidence="3" id="KW-1185">Reference proteome</keyword>
<dbReference type="PANTHER" id="PTHR35175">
    <property type="entry name" value="DUF1289 DOMAIN-CONTAINING PROTEIN"/>
    <property type="match status" value="1"/>
</dbReference>
<evidence type="ECO:0000256" key="1">
    <source>
        <dbReference type="SAM" id="MobiDB-lite"/>
    </source>
</evidence>
<dbReference type="PANTHER" id="PTHR35175:SF2">
    <property type="entry name" value="DUF1289 DOMAIN-CONTAINING PROTEIN"/>
    <property type="match status" value="1"/>
</dbReference>
<proteinExistence type="predicted"/>
<dbReference type="EMBL" id="JABBFW010000005">
    <property type="protein sequence ID" value="NML15317.1"/>
    <property type="molecule type" value="Genomic_DNA"/>
</dbReference>
<evidence type="ECO:0000313" key="3">
    <source>
        <dbReference type="Proteomes" id="UP000574067"/>
    </source>
</evidence>
<dbReference type="Proteomes" id="UP000574067">
    <property type="component" value="Unassembled WGS sequence"/>
</dbReference>
<comment type="caution">
    <text evidence="2">The sequence shown here is derived from an EMBL/GenBank/DDBJ whole genome shotgun (WGS) entry which is preliminary data.</text>
</comment>
<organism evidence="2 3">
    <name type="scientific">Azohydromonas caseinilytica</name>
    <dbReference type="NCBI Taxonomy" id="2728836"/>
    <lineage>
        <taxon>Bacteria</taxon>
        <taxon>Pseudomonadati</taxon>
        <taxon>Pseudomonadota</taxon>
        <taxon>Betaproteobacteria</taxon>
        <taxon>Burkholderiales</taxon>
        <taxon>Sphaerotilaceae</taxon>
        <taxon>Azohydromonas</taxon>
    </lineage>
</organism>
<name>A0A848F5I1_9BURK</name>
<evidence type="ECO:0000313" key="2">
    <source>
        <dbReference type="EMBL" id="NML15317.1"/>
    </source>
</evidence>
<sequence length="123" mass="12885">MGRRRPSQRGVQAQPAAAHRAHRRAGGRRGAAAVTAPPLPASAEAPGPAPQTPVGSPCTGVCTMDAATGWCLGCARTIDEIAAWSRLDDEAKRAVWRLLAPRQQQLQAAQAVVSVPPPGPERR</sequence>
<feature type="region of interest" description="Disordered" evidence="1">
    <location>
        <begin position="1"/>
        <end position="56"/>
    </location>
</feature>
<dbReference type="Pfam" id="PF06945">
    <property type="entry name" value="DUF1289"/>
    <property type="match status" value="1"/>
</dbReference>